<evidence type="ECO:0000256" key="6">
    <source>
        <dbReference type="ARBA" id="ARBA00022792"/>
    </source>
</evidence>
<dbReference type="AlphaFoldDB" id="A0AAP0BFP2"/>
<protein>
    <submittedName>
        <fullName evidence="10">Uncharacterized protein</fullName>
    </submittedName>
</protein>
<evidence type="ECO:0000256" key="7">
    <source>
        <dbReference type="ARBA" id="ARBA00022989"/>
    </source>
</evidence>
<keyword evidence="4" id="KW-0812">Transmembrane</keyword>
<name>A0AAP0BFP2_9ASPA</name>
<dbReference type="GO" id="GO:0005315">
    <property type="term" value="F:phosphate transmembrane transporter activity"/>
    <property type="evidence" value="ECO:0007669"/>
    <property type="project" value="InterPro"/>
</dbReference>
<keyword evidence="3" id="KW-0813">Transport</keyword>
<proteinExistence type="inferred from homology"/>
<comment type="caution">
    <text evidence="10">The sequence shown here is derived from an EMBL/GenBank/DDBJ whole genome shotgun (WGS) entry which is preliminary data.</text>
</comment>
<dbReference type="Proteomes" id="UP001418222">
    <property type="component" value="Unassembled WGS sequence"/>
</dbReference>
<keyword evidence="6" id="KW-0999">Mitochondrion inner membrane</keyword>
<dbReference type="GO" id="GO:1990547">
    <property type="term" value="P:mitochondrial phosphate ion transmembrane transport"/>
    <property type="evidence" value="ECO:0007669"/>
    <property type="project" value="InterPro"/>
</dbReference>
<evidence type="ECO:0000256" key="2">
    <source>
        <dbReference type="ARBA" id="ARBA00006375"/>
    </source>
</evidence>
<evidence type="ECO:0000256" key="8">
    <source>
        <dbReference type="ARBA" id="ARBA00023128"/>
    </source>
</evidence>
<gene>
    <name evidence="10" type="ORF">KSP39_PZI012424</name>
</gene>
<dbReference type="InterPro" id="IPR044677">
    <property type="entry name" value="SLC25A3/Pic2/Mir1-like"/>
</dbReference>
<evidence type="ECO:0000313" key="10">
    <source>
        <dbReference type="EMBL" id="KAK8937042.1"/>
    </source>
</evidence>
<dbReference type="SUPFAM" id="SSF103506">
    <property type="entry name" value="Mitochondrial carrier"/>
    <property type="match status" value="1"/>
</dbReference>
<dbReference type="EMBL" id="JBBWWQ010000010">
    <property type="protein sequence ID" value="KAK8937042.1"/>
    <property type="molecule type" value="Genomic_DNA"/>
</dbReference>
<organism evidence="10 11">
    <name type="scientific">Platanthera zijinensis</name>
    <dbReference type="NCBI Taxonomy" id="2320716"/>
    <lineage>
        <taxon>Eukaryota</taxon>
        <taxon>Viridiplantae</taxon>
        <taxon>Streptophyta</taxon>
        <taxon>Embryophyta</taxon>
        <taxon>Tracheophyta</taxon>
        <taxon>Spermatophyta</taxon>
        <taxon>Magnoliopsida</taxon>
        <taxon>Liliopsida</taxon>
        <taxon>Asparagales</taxon>
        <taxon>Orchidaceae</taxon>
        <taxon>Orchidoideae</taxon>
        <taxon>Orchideae</taxon>
        <taxon>Orchidinae</taxon>
        <taxon>Platanthera</taxon>
    </lineage>
</organism>
<sequence>MYLVGSAFTEFIVDVALCLMKVIKIHFQTRPGFARGLSYGLPKFIKAEGSLGLYKELVPLWGHQIPCMKYLFHSFS</sequence>
<keyword evidence="5" id="KW-0677">Repeat</keyword>
<keyword evidence="9" id="KW-0472">Membrane</keyword>
<dbReference type="GO" id="GO:0005743">
    <property type="term" value="C:mitochondrial inner membrane"/>
    <property type="evidence" value="ECO:0007669"/>
    <property type="project" value="UniProtKB-SubCell"/>
</dbReference>
<evidence type="ECO:0000256" key="3">
    <source>
        <dbReference type="ARBA" id="ARBA00022448"/>
    </source>
</evidence>
<evidence type="ECO:0000313" key="11">
    <source>
        <dbReference type="Proteomes" id="UP001418222"/>
    </source>
</evidence>
<keyword evidence="8" id="KW-0496">Mitochondrion</keyword>
<dbReference type="PANTHER" id="PTHR45671:SF10">
    <property type="entry name" value="SOLUTE CARRIER FAMILY 25 MEMBER 3"/>
    <property type="match status" value="1"/>
</dbReference>
<comment type="subcellular location">
    <subcellularLocation>
        <location evidence="1">Mitochondrion inner membrane</location>
        <topology evidence="1">Multi-pass membrane protein</topology>
    </subcellularLocation>
</comment>
<keyword evidence="7" id="KW-1133">Transmembrane helix</keyword>
<evidence type="ECO:0000256" key="4">
    <source>
        <dbReference type="ARBA" id="ARBA00022692"/>
    </source>
</evidence>
<accession>A0AAP0BFP2</accession>
<evidence type="ECO:0000256" key="9">
    <source>
        <dbReference type="ARBA" id="ARBA00023136"/>
    </source>
</evidence>
<dbReference type="InterPro" id="IPR023395">
    <property type="entry name" value="MCP_dom_sf"/>
</dbReference>
<evidence type="ECO:0000256" key="5">
    <source>
        <dbReference type="ARBA" id="ARBA00022737"/>
    </source>
</evidence>
<dbReference type="PANTHER" id="PTHR45671">
    <property type="entry name" value="SOLUTE CARRIER FAMILY 25 (MITOCHONDRIAL CARRIER PHOSPHATE CARRIER), MEMBER 3, LIKE-RELATED-RELATED"/>
    <property type="match status" value="1"/>
</dbReference>
<reference evidence="10 11" key="1">
    <citation type="journal article" date="2022" name="Nat. Plants">
        <title>Genomes of leafy and leafless Platanthera orchids illuminate the evolution of mycoheterotrophy.</title>
        <authorList>
            <person name="Li M.H."/>
            <person name="Liu K.W."/>
            <person name="Li Z."/>
            <person name="Lu H.C."/>
            <person name="Ye Q.L."/>
            <person name="Zhang D."/>
            <person name="Wang J.Y."/>
            <person name="Li Y.F."/>
            <person name="Zhong Z.M."/>
            <person name="Liu X."/>
            <person name="Yu X."/>
            <person name="Liu D.K."/>
            <person name="Tu X.D."/>
            <person name="Liu B."/>
            <person name="Hao Y."/>
            <person name="Liao X.Y."/>
            <person name="Jiang Y.T."/>
            <person name="Sun W.H."/>
            <person name="Chen J."/>
            <person name="Chen Y.Q."/>
            <person name="Ai Y."/>
            <person name="Zhai J.W."/>
            <person name="Wu S.S."/>
            <person name="Zhou Z."/>
            <person name="Hsiao Y.Y."/>
            <person name="Wu W.L."/>
            <person name="Chen Y.Y."/>
            <person name="Lin Y.F."/>
            <person name="Hsu J.L."/>
            <person name="Li C.Y."/>
            <person name="Wang Z.W."/>
            <person name="Zhao X."/>
            <person name="Zhong W.Y."/>
            <person name="Ma X.K."/>
            <person name="Ma L."/>
            <person name="Huang J."/>
            <person name="Chen G.Z."/>
            <person name="Huang M.Z."/>
            <person name="Huang L."/>
            <person name="Peng D.H."/>
            <person name="Luo Y.B."/>
            <person name="Zou S.Q."/>
            <person name="Chen S.P."/>
            <person name="Lan S."/>
            <person name="Tsai W.C."/>
            <person name="Van de Peer Y."/>
            <person name="Liu Z.J."/>
        </authorList>
    </citation>
    <scope>NUCLEOTIDE SEQUENCE [LARGE SCALE GENOMIC DNA]</scope>
    <source>
        <strain evidence="10">Lor287</strain>
    </source>
</reference>
<keyword evidence="11" id="KW-1185">Reference proteome</keyword>
<comment type="similarity">
    <text evidence="2">Belongs to the mitochondrial carrier (TC 2.A.29) family.</text>
</comment>
<evidence type="ECO:0000256" key="1">
    <source>
        <dbReference type="ARBA" id="ARBA00004448"/>
    </source>
</evidence>